<sequence>MRRVKETVHYFCNDILFGHIDGHGVTTAVLDTGISPHPDLKGRIVAFGDMLYGKKRMYDDNSHGTHVAGIIAGSGGLSSGLYAGIAPASQIVAVKVLDQKGEGKIRFLIEGIKAILRNRDKWQIRIVNISIGTLPHQGDEEEMELMRWVDRLWDEGLVVVTAAGNFGPRSGTVTIPGISKKVITVGASDDGNQKDRYGKVGTNYSGRGPTSECVCKPDLVAPGSYIRSCNGFSQKKNQKAYSVKSGTSMSAPVVSGAVALLLSKYPDMKNVEVKLRLLMSADDMGKDPNIQGRGLLNIEKLLNPTL</sequence>
<dbReference type="GO" id="GO:0004252">
    <property type="term" value="F:serine-type endopeptidase activity"/>
    <property type="evidence" value="ECO:0007669"/>
    <property type="project" value="UniProtKB-UniRule"/>
</dbReference>
<dbReference type="PANTHER" id="PTHR43806:SF11">
    <property type="entry name" value="CEREVISIN-RELATED"/>
    <property type="match status" value="1"/>
</dbReference>
<gene>
    <name evidence="9" type="ORF">DW016_01555</name>
</gene>
<protein>
    <submittedName>
        <fullName evidence="9">Peptidase S8</fullName>
    </submittedName>
</protein>
<dbReference type="OrthoDB" id="9798386at2"/>
<name>A0A3E3K5M0_9FIRM</name>
<feature type="active site" description="Charge relay system" evidence="5 6">
    <location>
        <position position="63"/>
    </location>
</feature>
<dbReference type="CDD" id="cd07487">
    <property type="entry name" value="Peptidases_S8_1"/>
    <property type="match status" value="1"/>
</dbReference>
<dbReference type="AlphaFoldDB" id="A0A3E3K5M0"/>
<dbReference type="PROSITE" id="PS51892">
    <property type="entry name" value="SUBTILASE"/>
    <property type="match status" value="1"/>
</dbReference>
<keyword evidence="3 6" id="KW-0378">Hydrolase</keyword>
<evidence type="ECO:0000256" key="1">
    <source>
        <dbReference type="ARBA" id="ARBA00011073"/>
    </source>
</evidence>
<evidence type="ECO:0000256" key="4">
    <source>
        <dbReference type="ARBA" id="ARBA00022825"/>
    </source>
</evidence>
<evidence type="ECO:0000256" key="3">
    <source>
        <dbReference type="ARBA" id="ARBA00022801"/>
    </source>
</evidence>
<dbReference type="InterPro" id="IPR000209">
    <property type="entry name" value="Peptidase_S8/S53_dom"/>
</dbReference>
<dbReference type="PANTHER" id="PTHR43806">
    <property type="entry name" value="PEPTIDASE S8"/>
    <property type="match status" value="1"/>
</dbReference>
<feature type="domain" description="Peptidase S8/S53" evidence="8">
    <location>
        <begin position="22"/>
        <end position="293"/>
    </location>
</feature>
<comment type="caution">
    <text evidence="9">The sequence shown here is derived from an EMBL/GenBank/DDBJ whole genome shotgun (WGS) entry which is preliminary data.</text>
</comment>
<dbReference type="InterPro" id="IPR015500">
    <property type="entry name" value="Peptidase_S8_subtilisin-rel"/>
</dbReference>
<dbReference type="PROSITE" id="PS00137">
    <property type="entry name" value="SUBTILASE_HIS"/>
    <property type="match status" value="1"/>
</dbReference>
<dbReference type="GO" id="GO:0006508">
    <property type="term" value="P:proteolysis"/>
    <property type="evidence" value="ECO:0007669"/>
    <property type="project" value="UniProtKB-KW"/>
</dbReference>
<keyword evidence="4 6" id="KW-0720">Serine protease</keyword>
<organism evidence="9 10">
    <name type="scientific">Sellimonas intestinalis</name>
    <dbReference type="NCBI Taxonomy" id="1653434"/>
    <lineage>
        <taxon>Bacteria</taxon>
        <taxon>Bacillati</taxon>
        <taxon>Bacillota</taxon>
        <taxon>Clostridia</taxon>
        <taxon>Lachnospirales</taxon>
        <taxon>Lachnospiraceae</taxon>
        <taxon>Sellimonas</taxon>
    </lineage>
</organism>
<evidence type="ECO:0000256" key="2">
    <source>
        <dbReference type="ARBA" id="ARBA00022670"/>
    </source>
</evidence>
<dbReference type="InterPro" id="IPR022398">
    <property type="entry name" value="Peptidase_S8_His-AS"/>
</dbReference>
<feature type="active site" description="Charge relay system" evidence="5 6">
    <location>
        <position position="31"/>
    </location>
</feature>
<evidence type="ECO:0000256" key="5">
    <source>
        <dbReference type="PIRSR" id="PIRSR615500-1"/>
    </source>
</evidence>
<dbReference type="PROSITE" id="PS00136">
    <property type="entry name" value="SUBTILASE_ASP"/>
    <property type="match status" value="1"/>
</dbReference>
<evidence type="ECO:0000313" key="9">
    <source>
        <dbReference type="EMBL" id="RGE89976.1"/>
    </source>
</evidence>
<evidence type="ECO:0000256" key="6">
    <source>
        <dbReference type="PROSITE-ProRule" id="PRU01240"/>
    </source>
</evidence>
<keyword evidence="2 6" id="KW-0645">Protease</keyword>
<dbReference type="EMBL" id="QVLX01000001">
    <property type="protein sequence ID" value="RGE89976.1"/>
    <property type="molecule type" value="Genomic_DNA"/>
</dbReference>
<keyword evidence="10" id="KW-1185">Reference proteome</keyword>
<proteinExistence type="inferred from homology"/>
<dbReference type="GeneID" id="97192758"/>
<dbReference type="Pfam" id="PF00082">
    <property type="entry name" value="Peptidase_S8"/>
    <property type="match status" value="1"/>
</dbReference>
<dbReference type="InterPro" id="IPR023828">
    <property type="entry name" value="Peptidase_S8_Ser-AS"/>
</dbReference>
<dbReference type="Proteomes" id="UP000261080">
    <property type="component" value="Unassembled WGS sequence"/>
</dbReference>
<dbReference type="InterPro" id="IPR036852">
    <property type="entry name" value="Peptidase_S8/S53_dom_sf"/>
</dbReference>
<dbReference type="InterPro" id="IPR050131">
    <property type="entry name" value="Peptidase_S8_subtilisin-like"/>
</dbReference>
<evidence type="ECO:0000313" key="10">
    <source>
        <dbReference type="Proteomes" id="UP000261080"/>
    </source>
</evidence>
<accession>A0A3E3K5M0</accession>
<evidence type="ECO:0000259" key="8">
    <source>
        <dbReference type="Pfam" id="PF00082"/>
    </source>
</evidence>
<reference evidence="9 10" key="1">
    <citation type="submission" date="2018-08" db="EMBL/GenBank/DDBJ databases">
        <title>A genome reference for cultivated species of the human gut microbiota.</title>
        <authorList>
            <person name="Zou Y."/>
            <person name="Xue W."/>
            <person name="Luo G."/>
        </authorList>
    </citation>
    <scope>NUCLEOTIDE SEQUENCE [LARGE SCALE GENOMIC DNA]</scope>
    <source>
        <strain evidence="9 10">AF37-2AT</strain>
    </source>
</reference>
<dbReference type="SUPFAM" id="SSF52743">
    <property type="entry name" value="Subtilisin-like"/>
    <property type="match status" value="1"/>
</dbReference>
<dbReference type="RefSeq" id="WP_024732608.1">
    <property type="nucleotide sequence ID" value="NZ_CALBAT010000031.1"/>
</dbReference>
<dbReference type="PRINTS" id="PR00723">
    <property type="entry name" value="SUBTILISIN"/>
</dbReference>
<feature type="active site" description="Charge relay system" evidence="5 6">
    <location>
        <position position="248"/>
    </location>
</feature>
<dbReference type="InterPro" id="IPR023827">
    <property type="entry name" value="Peptidase_S8_Asp-AS"/>
</dbReference>
<comment type="similarity">
    <text evidence="1 6 7">Belongs to the peptidase S8 family.</text>
</comment>
<dbReference type="Gene3D" id="3.40.50.200">
    <property type="entry name" value="Peptidase S8/S53 domain"/>
    <property type="match status" value="1"/>
</dbReference>
<evidence type="ECO:0000256" key="7">
    <source>
        <dbReference type="RuleBase" id="RU003355"/>
    </source>
</evidence>
<dbReference type="PROSITE" id="PS00138">
    <property type="entry name" value="SUBTILASE_SER"/>
    <property type="match status" value="1"/>
</dbReference>